<reference evidence="4" key="1">
    <citation type="submission" date="2015-07" db="EMBL/GenBank/DDBJ databases">
        <title>Transcriptome Assembly of Anthurium amnicola.</title>
        <authorList>
            <person name="Suzuki J."/>
        </authorList>
    </citation>
    <scope>NUCLEOTIDE SEQUENCE</scope>
</reference>
<dbReference type="EMBL" id="GDJX01013125">
    <property type="protein sequence ID" value="JAT54811.1"/>
    <property type="molecule type" value="Transcribed_RNA"/>
</dbReference>
<feature type="region of interest" description="Disordered" evidence="1">
    <location>
        <begin position="856"/>
        <end position="932"/>
    </location>
</feature>
<dbReference type="GO" id="GO:0006351">
    <property type="term" value="P:DNA-templated transcription"/>
    <property type="evidence" value="ECO:0007669"/>
    <property type="project" value="TreeGrafter"/>
</dbReference>
<dbReference type="Pfam" id="PF07744">
    <property type="entry name" value="SPOC"/>
    <property type="match status" value="1"/>
</dbReference>
<feature type="region of interest" description="Disordered" evidence="1">
    <location>
        <begin position="703"/>
        <end position="726"/>
    </location>
</feature>
<dbReference type="InterPro" id="IPR012921">
    <property type="entry name" value="SPOC_C"/>
</dbReference>
<proteinExistence type="predicted"/>
<gene>
    <name evidence="3" type="ORF">g.68353</name>
    <name evidence="4" type="ORF">g.68359</name>
</gene>
<dbReference type="EMBL" id="GDJX01025981">
    <property type="protein sequence ID" value="JAT41955.1"/>
    <property type="molecule type" value="Transcribed_RNA"/>
</dbReference>
<feature type="region of interest" description="Disordered" evidence="1">
    <location>
        <begin position="332"/>
        <end position="357"/>
    </location>
</feature>
<evidence type="ECO:0000313" key="4">
    <source>
        <dbReference type="EMBL" id="JAT54811.1"/>
    </source>
</evidence>
<accession>A0A1D1YJJ8</accession>
<feature type="region of interest" description="Disordered" evidence="1">
    <location>
        <begin position="971"/>
        <end position="1022"/>
    </location>
</feature>
<dbReference type="PANTHER" id="PTHR11477:SF37">
    <property type="entry name" value="SPEN PARALOGUE AND ORTHOLOGUE SPOC C-TERMINAL DOMAIN-CONTAINING PROTEIN"/>
    <property type="match status" value="1"/>
</dbReference>
<evidence type="ECO:0000259" key="2">
    <source>
        <dbReference type="Pfam" id="PF07744"/>
    </source>
</evidence>
<dbReference type="GO" id="GO:0005634">
    <property type="term" value="C:nucleus"/>
    <property type="evidence" value="ECO:0007669"/>
    <property type="project" value="TreeGrafter"/>
</dbReference>
<dbReference type="AlphaFoldDB" id="A0A1D1YJJ8"/>
<protein>
    <recommendedName>
        <fullName evidence="2">Spen paralogue and orthologue SPOC C-terminal domain-containing protein</fullName>
    </recommendedName>
</protein>
<dbReference type="CDD" id="cd21538">
    <property type="entry name" value="SPOC_TFIIS"/>
    <property type="match status" value="1"/>
</dbReference>
<feature type="domain" description="Spen paralogue and orthologue SPOC C-terminal" evidence="2">
    <location>
        <begin position="392"/>
        <end position="538"/>
    </location>
</feature>
<dbReference type="PANTHER" id="PTHR11477">
    <property type="entry name" value="TRANSCRIPTION FACTOR S-II ZINC FINGER DOMAIN-CONTAINING PROTEIN"/>
    <property type="match status" value="1"/>
</dbReference>
<organism evidence="4">
    <name type="scientific">Anthurium amnicola</name>
    <dbReference type="NCBI Taxonomy" id="1678845"/>
    <lineage>
        <taxon>Eukaryota</taxon>
        <taxon>Viridiplantae</taxon>
        <taxon>Streptophyta</taxon>
        <taxon>Embryophyta</taxon>
        <taxon>Tracheophyta</taxon>
        <taxon>Spermatophyta</taxon>
        <taxon>Magnoliopsida</taxon>
        <taxon>Liliopsida</taxon>
        <taxon>Araceae</taxon>
        <taxon>Pothoideae</taxon>
        <taxon>Potheae</taxon>
        <taxon>Anthurium</taxon>
    </lineage>
</organism>
<sequence>MWNIGDNNAKFKGRMAGKEETNFHINKQISDDFSSLYRGNLGDNLQNMSGGMIPQHKSQVANAPQGIQNMFTDKSLQFAKPNVVRSQYGSYQFGDPHSFSTSLQTKGVNFQKSGLNNLESVSCRTESSCQSSTSVGDFSQLSSSQHSTYGSFSQAEARKFPLYAGEGAGSREKLQADFNPKDVISLTVRNFLPPNNSSFGPTNASYRSEKPSAFSHSGMGKIEVGAHEANSDGRNFDVGTSTEALKGGYNMDVAGIPNVSLNMMVPAQTSAAFERNQAYGSHHFPKLEIQSSRYPWGNVGSSFHVKDQEKCESGMPEKPSDYARLNRSSIEVHASKRADGSDRGNENNSLKGEASQEIGATVSKTAAACESQPSLVVDSISNLSSVNVAPTTSEKLWDGTLQLNTSTVVSAVAVFKSGEKVSEVNWSRCVEVKGKVRLEAFEKFVQELPRSRTRALMVISIYWKVGSSETGLKGMKEVAKGYKDGQRVGYAQICPGIDLYVCPRSEAIITILAKYGFFKGMAAVEDDQDSLIGCVVWRRNYLSSDFASKKPEKKDFPSAEQPLDSPKSAISNNADQNSLIKNTVDSGCNQVRQGFKETAAASGSVKPSAPEKKNIDVVKNMEPRVVPTNVTSNTNNAAPVSTPVPANVSSVIPQLPISVQKTDTSPDLIKCTSDATTLLGHDAAQKKSGVSFETSLEILSGAPQKLADNHRNSADNDDDDLPEFDFGNAYGIPQLLDSRLPLSSHNHHPLELPPHDQKLPVEVSKSASAPMPSELASVRTMPPNDAPHRPYAMHFFGLTQNANQGVTLPKDVGLGVPVCMSQPAGQTIEPSSKLARSETDKASVSPAAMSLLASKSVETAGPSGTSGAQNSASQAAKSSFVQRRPIWDDDDDMPEWCPPDLENGQPPPPSSVLSPLLRPSPPALQPMLPTTSGYSMSSHFPAAALASAPSRPSVPPPSASPVQWQYDQNISHQHQSLSRRLLENNPKIPTQTRPATRFGRMDWRSSPEPNQTKRQRVSGWDVKPWEVKPDPWCG</sequence>
<name>A0A1D1YJJ8_9ARAE</name>
<feature type="compositionally biased region" description="Basic and acidic residues" evidence="1">
    <location>
        <begin position="333"/>
        <end position="345"/>
    </location>
</feature>
<evidence type="ECO:0000256" key="1">
    <source>
        <dbReference type="SAM" id="MobiDB-lite"/>
    </source>
</evidence>
<feature type="compositionally biased region" description="Low complexity" evidence="1">
    <location>
        <begin position="863"/>
        <end position="879"/>
    </location>
</feature>
<evidence type="ECO:0000313" key="3">
    <source>
        <dbReference type="EMBL" id="JAT41955.1"/>
    </source>
</evidence>
<feature type="region of interest" description="Disordered" evidence="1">
    <location>
        <begin position="549"/>
        <end position="573"/>
    </location>
</feature>